<evidence type="ECO:0008006" key="4">
    <source>
        <dbReference type="Google" id="ProtNLM"/>
    </source>
</evidence>
<dbReference type="Pfam" id="PF07295">
    <property type="entry name" value="DUF1451"/>
    <property type="match status" value="1"/>
</dbReference>
<accession>A0A090ALR4</accession>
<sequence length="175" mass="20078">MIPDNNQPKNHLIVAYQQMMSRVRETLGQASHKTLQQHIEAAQEKAVELNELSREEAERVGNYLSRDLQDAAEFIITTEQALVNWMRFDLELIEDRLLAMFSLMVDHTRQELENLAERARQATEWYSGEITGPGTLSCDSCGKTLHFHQPDYIPVCPNCGATLFKRVSEEDEIVE</sequence>
<dbReference type="OrthoDB" id="3174978at2"/>
<keyword evidence="3" id="KW-1185">Reference proteome</keyword>
<name>A0A090ALR4_9GAMM</name>
<protein>
    <recommendedName>
        <fullName evidence="4">Zinc ribbon-containing protein</fullName>
    </recommendedName>
</protein>
<dbReference type="STRING" id="40754.THII_1793"/>
<evidence type="ECO:0000313" key="2">
    <source>
        <dbReference type="EMBL" id="BAP56090.1"/>
    </source>
</evidence>
<dbReference type="AlphaFoldDB" id="A0A090ALR4"/>
<dbReference type="Proteomes" id="UP000031623">
    <property type="component" value="Chromosome"/>
</dbReference>
<dbReference type="InterPro" id="IPR009912">
    <property type="entry name" value="DUF1451"/>
</dbReference>
<dbReference type="EMBL" id="AP014633">
    <property type="protein sequence ID" value="BAP56090.1"/>
    <property type="molecule type" value="Genomic_DNA"/>
</dbReference>
<keyword evidence="1" id="KW-0175">Coiled coil</keyword>
<dbReference type="HOGENOM" id="CLU_101353_0_0_6"/>
<evidence type="ECO:0000256" key="1">
    <source>
        <dbReference type="SAM" id="Coils"/>
    </source>
</evidence>
<reference evidence="2 3" key="1">
    <citation type="journal article" date="2014" name="ISME J.">
        <title>Ecophysiology of Thioploca ingrica as revealed by the complete genome sequence supplemented with proteomic evidence.</title>
        <authorList>
            <person name="Kojima H."/>
            <person name="Ogura Y."/>
            <person name="Yamamoto N."/>
            <person name="Togashi T."/>
            <person name="Mori H."/>
            <person name="Watanabe T."/>
            <person name="Nemoto F."/>
            <person name="Kurokawa K."/>
            <person name="Hayashi T."/>
            <person name="Fukui M."/>
        </authorList>
    </citation>
    <scope>NUCLEOTIDE SEQUENCE [LARGE SCALE GENOMIC DNA]</scope>
</reference>
<evidence type="ECO:0000313" key="3">
    <source>
        <dbReference type="Proteomes" id="UP000031623"/>
    </source>
</evidence>
<organism evidence="2 3">
    <name type="scientific">Thioploca ingrica</name>
    <dbReference type="NCBI Taxonomy" id="40754"/>
    <lineage>
        <taxon>Bacteria</taxon>
        <taxon>Pseudomonadati</taxon>
        <taxon>Pseudomonadota</taxon>
        <taxon>Gammaproteobacteria</taxon>
        <taxon>Thiotrichales</taxon>
        <taxon>Thiotrichaceae</taxon>
        <taxon>Thioploca</taxon>
    </lineage>
</organism>
<dbReference type="KEGG" id="tig:THII_1793"/>
<feature type="coiled-coil region" evidence="1">
    <location>
        <begin position="32"/>
        <end position="59"/>
    </location>
</feature>
<proteinExistence type="predicted"/>
<gene>
    <name evidence="2" type="ORF">THII_1793</name>
</gene>